<dbReference type="PANTHER" id="PTHR43155">
    <property type="entry name" value="CYCLIC DI-GMP PHOSPHODIESTERASE PA4108-RELATED"/>
    <property type="match status" value="1"/>
</dbReference>
<dbReference type="AlphaFoldDB" id="A0A1Y3PQ38"/>
<comment type="caution">
    <text evidence="2">The sequence shown here is derived from an EMBL/GenBank/DDBJ whole genome shotgun (WGS) entry which is preliminary data.</text>
</comment>
<gene>
    <name evidence="2" type="ORF">BAA01_08835</name>
</gene>
<dbReference type="SMART" id="SM00471">
    <property type="entry name" value="HDc"/>
    <property type="match status" value="1"/>
</dbReference>
<accession>A0A1Y3PQ38</accession>
<reference evidence="3" key="1">
    <citation type="submission" date="2016-06" db="EMBL/GenBank/DDBJ databases">
        <authorList>
            <person name="Nascimento L."/>
            <person name="Pereira R.V."/>
            <person name="Martins L.F."/>
            <person name="Quaggio R.B."/>
            <person name="Silva A.M."/>
            <person name="Setubal J.C."/>
        </authorList>
    </citation>
    <scope>NUCLEOTIDE SEQUENCE [LARGE SCALE GENOMIC DNA]</scope>
</reference>
<dbReference type="NCBIfam" id="TIGR00277">
    <property type="entry name" value="HDIG"/>
    <property type="match status" value="1"/>
</dbReference>
<dbReference type="InterPro" id="IPR037522">
    <property type="entry name" value="HD_GYP_dom"/>
</dbReference>
<protein>
    <recommendedName>
        <fullName evidence="1">HD-GYP domain-containing protein</fullName>
    </recommendedName>
</protein>
<dbReference type="SUPFAM" id="SSF109604">
    <property type="entry name" value="HD-domain/PDEase-like"/>
    <property type="match status" value="1"/>
</dbReference>
<feature type="domain" description="HD-GYP" evidence="1">
    <location>
        <begin position="140"/>
        <end position="332"/>
    </location>
</feature>
<organism evidence="2 3">
    <name type="scientific">Bacillus thermozeamaize</name>
    <dbReference type="NCBI Taxonomy" id="230954"/>
    <lineage>
        <taxon>Bacteria</taxon>
        <taxon>Bacillati</taxon>
        <taxon>Bacillota</taxon>
        <taxon>Bacilli</taxon>
        <taxon>Bacillales</taxon>
        <taxon>Bacillaceae</taxon>
        <taxon>Bacillus</taxon>
    </lineage>
</organism>
<dbReference type="PROSITE" id="PS51832">
    <property type="entry name" value="HD_GYP"/>
    <property type="match status" value="1"/>
</dbReference>
<dbReference type="Gene3D" id="1.10.3210.10">
    <property type="entry name" value="Hypothetical protein af1432"/>
    <property type="match status" value="1"/>
</dbReference>
<name>A0A1Y3PQ38_9BACI</name>
<dbReference type="Pfam" id="PF13487">
    <property type="entry name" value="HD_5"/>
    <property type="match status" value="1"/>
</dbReference>
<dbReference type="InterPro" id="IPR003607">
    <property type="entry name" value="HD/PDEase_dom"/>
</dbReference>
<sequence>MIEMKKTVDVSDGDVVGRDIYLGGTLLLAKGTVIKPHLIHRLKRFGTSEVPIQIGMPAQSEVPLQQETAVKFEGPEVRIQPIFFQLHKLIEAQSKKRLNAREQHLSDLFFQGMRKIARESRYGLAFNHSERLAYAYELWQSILADDYYYQTMMDLQKWDLPTYYHSLDTFILGTLFVKHIGMDNEHHFAAACLLHDIGKLHVPRKILASEDALSAEEFEIIKMHVDYGVQQLAAHDPDSPIIPIIEQHHERMDGSGYPEGRIGNQINLFSRLLMIIDVYSALTLERPYRDPLPSAKALEVMLHESHLYDPYFLREFMQMLHIYPVNATLELTNHKVVIVTDVTSHFPYLPTVTEKDQGHTYPIPNNLSISVRRLLSWEGVKETKRPDRFVLEELQHQFQNHLLLGEAGKAVSLIQTLTRTMPHETMIFHVIVHTVKQIQNMRQLGALKREDYQTAYQICHEVMDHFQSVQRLSDERFTILIAPSPSNDESVQLLLKIVNEALVLSGWRTIPLDTFPAADELLHYARSQHVRYVCVVPAYQADMLRLADTFKLMKQKSKMVLAVCTDFMDAAEIQQHDSVLRHADFYADLPALIERLRLYESIYQGLTRYSG</sequence>
<evidence type="ECO:0000313" key="2">
    <source>
        <dbReference type="EMBL" id="OUM88257.1"/>
    </source>
</evidence>
<dbReference type="PANTHER" id="PTHR43155:SF2">
    <property type="entry name" value="CYCLIC DI-GMP PHOSPHODIESTERASE PA4108"/>
    <property type="match status" value="1"/>
</dbReference>
<dbReference type="InterPro" id="IPR006675">
    <property type="entry name" value="HDIG_dom"/>
</dbReference>
<evidence type="ECO:0000259" key="1">
    <source>
        <dbReference type="PROSITE" id="PS51832"/>
    </source>
</evidence>
<dbReference type="CDD" id="cd00077">
    <property type="entry name" value="HDc"/>
    <property type="match status" value="1"/>
</dbReference>
<proteinExistence type="predicted"/>
<dbReference type="Proteomes" id="UP000196475">
    <property type="component" value="Unassembled WGS sequence"/>
</dbReference>
<evidence type="ECO:0000313" key="3">
    <source>
        <dbReference type="Proteomes" id="UP000196475"/>
    </source>
</evidence>
<dbReference type="EMBL" id="LZRT01000063">
    <property type="protein sequence ID" value="OUM88257.1"/>
    <property type="molecule type" value="Genomic_DNA"/>
</dbReference>